<proteinExistence type="inferred from homology"/>
<evidence type="ECO:0000256" key="10">
    <source>
        <dbReference type="PROSITE-ProRule" id="PRU01360"/>
    </source>
</evidence>
<feature type="signal peptide" evidence="12">
    <location>
        <begin position="1"/>
        <end position="22"/>
    </location>
</feature>
<dbReference type="SUPFAM" id="SSF49464">
    <property type="entry name" value="Carboxypeptidase regulatory domain-like"/>
    <property type="match status" value="1"/>
</dbReference>
<comment type="similarity">
    <text evidence="10 11">Belongs to the TonB-dependent receptor family.</text>
</comment>
<dbReference type="EMBL" id="QLLL01000003">
    <property type="protein sequence ID" value="RAJ06650.1"/>
    <property type="molecule type" value="Genomic_DNA"/>
</dbReference>
<keyword evidence="4 10" id="KW-0812">Transmembrane</keyword>
<evidence type="ECO:0000256" key="7">
    <source>
        <dbReference type="ARBA" id="ARBA00023136"/>
    </source>
</evidence>
<dbReference type="PANTHER" id="PTHR30069">
    <property type="entry name" value="TONB-DEPENDENT OUTER MEMBRANE RECEPTOR"/>
    <property type="match status" value="1"/>
</dbReference>
<evidence type="ECO:0000313" key="15">
    <source>
        <dbReference type="EMBL" id="RAJ06650.1"/>
    </source>
</evidence>
<evidence type="ECO:0000256" key="3">
    <source>
        <dbReference type="ARBA" id="ARBA00022452"/>
    </source>
</evidence>
<dbReference type="GO" id="GO:0015344">
    <property type="term" value="F:siderophore uptake transmembrane transporter activity"/>
    <property type="evidence" value="ECO:0007669"/>
    <property type="project" value="TreeGrafter"/>
</dbReference>
<dbReference type="PROSITE" id="PS52016">
    <property type="entry name" value="TONB_DEPENDENT_REC_3"/>
    <property type="match status" value="1"/>
</dbReference>
<dbReference type="OrthoDB" id="9764669at2"/>
<evidence type="ECO:0000313" key="16">
    <source>
        <dbReference type="Proteomes" id="UP000249547"/>
    </source>
</evidence>
<keyword evidence="2 10" id="KW-0813">Transport</keyword>
<keyword evidence="6 11" id="KW-0798">TonB box</keyword>
<dbReference type="SUPFAM" id="SSF56935">
    <property type="entry name" value="Porins"/>
    <property type="match status" value="1"/>
</dbReference>
<dbReference type="CDD" id="cd01347">
    <property type="entry name" value="ligand_gated_channel"/>
    <property type="match status" value="1"/>
</dbReference>
<evidence type="ECO:0000259" key="14">
    <source>
        <dbReference type="Pfam" id="PF07715"/>
    </source>
</evidence>
<dbReference type="InterPro" id="IPR008969">
    <property type="entry name" value="CarboxyPept-like_regulatory"/>
</dbReference>
<keyword evidence="3 10" id="KW-1134">Transmembrane beta strand</keyword>
<comment type="subcellular location">
    <subcellularLocation>
        <location evidence="1 10">Cell outer membrane</location>
        <topology evidence="1 10">Multi-pass membrane protein</topology>
    </subcellularLocation>
</comment>
<name>A0A327QQN6_9BACT</name>
<evidence type="ECO:0000256" key="1">
    <source>
        <dbReference type="ARBA" id="ARBA00004571"/>
    </source>
</evidence>
<keyword evidence="5 12" id="KW-0732">Signal</keyword>
<dbReference type="RefSeq" id="WP_111597251.1">
    <property type="nucleotide sequence ID" value="NZ_QLLL01000003.1"/>
</dbReference>
<evidence type="ECO:0000256" key="6">
    <source>
        <dbReference type="ARBA" id="ARBA00023077"/>
    </source>
</evidence>
<evidence type="ECO:0000256" key="4">
    <source>
        <dbReference type="ARBA" id="ARBA00022692"/>
    </source>
</evidence>
<reference evidence="15 16" key="1">
    <citation type="submission" date="2018-06" db="EMBL/GenBank/DDBJ databases">
        <title>Genomic Encyclopedia of Archaeal and Bacterial Type Strains, Phase II (KMG-II): from individual species to whole genera.</title>
        <authorList>
            <person name="Goeker M."/>
        </authorList>
    </citation>
    <scope>NUCLEOTIDE SEQUENCE [LARGE SCALE GENOMIC DNA]</scope>
    <source>
        <strain evidence="15 16">DSM 23857</strain>
    </source>
</reference>
<evidence type="ECO:0000256" key="2">
    <source>
        <dbReference type="ARBA" id="ARBA00022448"/>
    </source>
</evidence>
<dbReference type="InterPro" id="IPR036942">
    <property type="entry name" value="Beta-barrel_TonB_sf"/>
</dbReference>
<dbReference type="Pfam" id="PF00593">
    <property type="entry name" value="TonB_dep_Rec_b-barrel"/>
    <property type="match status" value="1"/>
</dbReference>
<dbReference type="AlphaFoldDB" id="A0A327QQN6"/>
<comment type="caution">
    <text evidence="15">The sequence shown here is derived from an EMBL/GenBank/DDBJ whole genome shotgun (WGS) entry which is preliminary data.</text>
</comment>
<organism evidence="15 16">
    <name type="scientific">Chitinophaga skermanii</name>
    <dbReference type="NCBI Taxonomy" id="331697"/>
    <lineage>
        <taxon>Bacteria</taxon>
        <taxon>Pseudomonadati</taxon>
        <taxon>Bacteroidota</taxon>
        <taxon>Chitinophagia</taxon>
        <taxon>Chitinophagales</taxon>
        <taxon>Chitinophagaceae</taxon>
        <taxon>Chitinophaga</taxon>
    </lineage>
</organism>
<dbReference type="Proteomes" id="UP000249547">
    <property type="component" value="Unassembled WGS sequence"/>
</dbReference>
<dbReference type="GO" id="GO:0009279">
    <property type="term" value="C:cell outer membrane"/>
    <property type="evidence" value="ECO:0007669"/>
    <property type="project" value="UniProtKB-SubCell"/>
</dbReference>
<feature type="domain" description="TonB-dependent receptor-like beta-barrel" evidence="13">
    <location>
        <begin position="338"/>
        <end position="756"/>
    </location>
</feature>
<protein>
    <submittedName>
        <fullName evidence="15">Outer membrane receptor for ferrienterochelin and colicins</fullName>
    </submittedName>
</protein>
<evidence type="ECO:0000259" key="13">
    <source>
        <dbReference type="Pfam" id="PF00593"/>
    </source>
</evidence>
<dbReference type="Pfam" id="PF13715">
    <property type="entry name" value="CarbopepD_reg_2"/>
    <property type="match status" value="1"/>
</dbReference>
<evidence type="ECO:0000256" key="8">
    <source>
        <dbReference type="ARBA" id="ARBA00023170"/>
    </source>
</evidence>
<evidence type="ECO:0000256" key="12">
    <source>
        <dbReference type="SAM" id="SignalP"/>
    </source>
</evidence>
<keyword evidence="16" id="KW-1185">Reference proteome</keyword>
<dbReference type="InterPro" id="IPR037066">
    <property type="entry name" value="Plug_dom_sf"/>
</dbReference>
<keyword evidence="9 10" id="KW-0998">Cell outer membrane</keyword>
<dbReference type="Gene3D" id="2.40.170.20">
    <property type="entry name" value="TonB-dependent receptor, beta-barrel domain"/>
    <property type="match status" value="1"/>
</dbReference>
<sequence>MKCAYYLLILFVLAVHSVSAQHATLQGKITSEGHPVPHAKILLHNASLSFHATVDANGVYSIARIPQGNYILVANATGFNEAFVNLAIKAGVQIQHDFQLAPKERNLNTVQVTHERYKKEDDVIDVKKIANPTLIIDKKTIQQMGSRRLDEVLREQTGMAIVNDLGSGNRSVGLQMQGFSSDYILVLLNGQPMTGRFNGNFDISRISVAGIERVEVIKGAASSLYGSEALGGVINIITKQNATQQHAKIGMLYGTYNTIDANVEGETQFAKGKGATFLGGDFYKTGGFNVNTEYLKDGQTAPPYHSINLQGRARYQLNEVSSLLWSGRFADRQSVMTRNYGAQPFDDRLDERDFNTSISINNQFKNQTRLLTRYYLTHYSTQQAVQIIETGKILQDNRFSQNIHRLEVQAGHDYFGKKLSIIAGAGGDYQALDNSVTATNNNMFNYFGYLQANITPSNRVDFVVGARYDGNDVFGGRLNPSIGAHVKATNWFSVKGSVGQGFKAPTYAQMYQVFTNIAQGYTVVGANNFSAKVAELQQAGMIQSVWSNAAGIKDLQPETSTSYNLTLNFTIAKKIYWSTNGFYNNIRNLINTEQVGIMRNGQQLFSYLNISTTFTRGIESSVKYSPINGLNIAAGYQYLVAKNKDIIDSIKQGIGAYAKVRANNGIRTATTADYFGLPNRSKHMLNLQVYYTYAPWGITASVRANYRGKYGFLDIDNNGYIDTYDVFVDGYTLVNASLQKTLLKRKLTVRVAVDNISNYTDYLMPSQPGRTIMAGFSYIFTKGAIE</sequence>
<gene>
    <name evidence="15" type="ORF">LX64_01777</name>
</gene>
<keyword evidence="7 10" id="KW-0472">Membrane</keyword>
<dbReference type="PANTHER" id="PTHR30069:SF29">
    <property type="entry name" value="HEMOGLOBIN AND HEMOGLOBIN-HAPTOGLOBIN-BINDING PROTEIN 1-RELATED"/>
    <property type="match status" value="1"/>
</dbReference>
<dbReference type="Pfam" id="PF07715">
    <property type="entry name" value="Plug"/>
    <property type="match status" value="1"/>
</dbReference>
<evidence type="ECO:0000256" key="5">
    <source>
        <dbReference type="ARBA" id="ARBA00022729"/>
    </source>
</evidence>
<dbReference type="GO" id="GO:0044718">
    <property type="term" value="P:siderophore transmembrane transport"/>
    <property type="evidence" value="ECO:0007669"/>
    <property type="project" value="TreeGrafter"/>
</dbReference>
<feature type="chain" id="PRO_5016253711" evidence="12">
    <location>
        <begin position="23"/>
        <end position="786"/>
    </location>
</feature>
<evidence type="ECO:0000256" key="11">
    <source>
        <dbReference type="RuleBase" id="RU003357"/>
    </source>
</evidence>
<feature type="domain" description="TonB-dependent receptor plug" evidence="14">
    <location>
        <begin position="126"/>
        <end position="233"/>
    </location>
</feature>
<dbReference type="InterPro" id="IPR039426">
    <property type="entry name" value="TonB-dep_rcpt-like"/>
</dbReference>
<dbReference type="Gene3D" id="2.170.130.10">
    <property type="entry name" value="TonB-dependent receptor, plug domain"/>
    <property type="match status" value="1"/>
</dbReference>
<dbReference type="Gene3D" id="2.60.40.1120">
    <property type="entry name" value="Carboxypeptidase-like, regulatory domain"/>
    <property type="match status" value="1"/>
</dbReference>
<dbReference type="InterPro" id="IPR000531">
    <property type="entry name" value="Beta-barrel_TonB"/>
</dbReference>
<keyword evidence="8 15" id="KW-0675">Receptor</keyword>
<evidence type="ECO:0000256" key="9">
    <source>
        <dbReference type="ARBA" id="ARBA00023237"/>
    </source>
</evidence>
<dbReference type="InterPro" id="IPR012910">
    <property type="entry name" value="Plug_dom"/>
</dbReference>
<accession>A0A327QQN6</accession>